<proteinExistence type="predicted"/>
<gene>
    <name evidence="1" type="ORF">A6F68_00047</name>
</gene>
<dbReference type="EMBL" id="CP016591">
    <property type="protein sequence ID" value="ANY18583.1"/>
    <property type="molecule type" value="Genomic_DNA"/>
</dbReference>
<protein>
    <recommendedName>
        <fullName evidence="3">Tetratricopeptide repeat protein</fullName>
    </recommendedName>
</protein>
<dbReference type="AlphaFoldDB" id="A0A1B2A8T6"/>
<keyword evidence="2" id="KW-1185">Reference proteome</keyword>
<dbReference type="InterPro" id="IPR011990">
    <property type="entry name" value="TPR-like_helical_dom_sf"/>
</dbReference>
<organism evidence="1 2">
    <name type="scientific">Tsuneonella dongtanensis</name>
    <dbReference type="NCBI Taxonomy" id="692370"/>
    <lineage>
        <taxon>Bacteria</taxon>
        <taxon>Pseudomonadati</taxon>
        <taxon>Pseudomonadota</taxon>
        <taxon>Alphaproteobacteria</taxon>
        <taxon>Sphingomonadales</taxon>
        <taxon>Erythrobacteraceae</taxon>
        <taxon>Tsuneonella</taxon>
    </lineage>
</organism>
<accession>A0A1B2A8T6</accession>
<dbReference type="SUPFAM" id="SSF48452">
    <property type="entry name" value="TPR-like"/>
    <property type="match status" value="1"/>
</dbReference>
<dbReference type="OrthoDB" id="5727094at2"/>
<evidence type="ECO:0000313" key="2">
    <source>
        <dbReference type="Proteomes" id="UP000092932"/>
    </source>
</evidence>
<sequence>MTQEKDGAGRRTVTGIAAAVLVVSGVAAVEYFRSAPSTVEAQPLDPASLTPGYGPRTFAEALAAADSNLEGKRYLLAREPGDWLRMEGVARALLARARLTASAEDMAEANRILEEAIASAPWPSGPTLSRAGAALLIHDLANVEKALARFDESVTPPNVVDAADAQGMRCEVAFERGRIAEAQRLCAGGDDLGLSLRRANMALAGGDPAEAARLVEIALRTPQQSPFQLARLMLQRSAIALGAGDWKAAAAWARAADARFPGYWLAEAFVAQALALEGDTAGAEAAYRKVAERTGDPDVYGALVVLAEARGDEAAKARYLAGARKGWEARAAVLPQTYAGHYAEHLALAGDIDRALTMAESDYAVRPYLQPMTDYVFVLGVAGKHEAIVRVVEKGEAAGFRSASLKLAKADALDALGRTDEAGKVRKEALAINPRVTDPRQAFVHFRQD</sequence>
<reference evidence="1 2" key="1">
    <citation type="submission" date="2016-07" db="EMBL/GenBank/DDBJ databases">
        <title>Complete genome sequence of Altererythrobacter dongtanensis KCTC 22672, a type strain with esterase isolated from tidal flat.</title>
        <authorList>
            <person name="Cheng H."/>
            <person name="Wu Y.-H."/>
            <person name="Zhou P."/>
            <person name="Huo Y.-Y."/>
            <person name="Wang C.-S."/>
            <person name="Xu X.-W."/>
        </authorList>
    </citation>
    <scope>NUCLEOTIDE SEQUENCE [LARGE SCALE GENOMIC DNA]</scope>
    <source>
        <strain evidence="1 2">KCTC 22672</strain>
    </source>
</reference>
<evidence type="ECO:0008006" key="3">
    <source>
        <dbReference type="Google" id="ProtNLM"/>
    </source>
</evidence>
<evidence type="ECO:0000313" key="1">
    <source>
        <dbReference type="EMBL" id="ANY18583.1"/>
    </source>
</evidence>
<dbReference type="STRING" id="692370.A6F68_00047"/>
<name>A0A1B2A8T6_9SPHN</name>
<dbReference type="Gene3D" id="1.25.40.10">
    <property type="entry name" value="Tetratricopeptide repeat domain"/>
    <property type="match status" value="1"/>
</dbReference>
<dbReference type="KEGG" id="ado:A6F68_00047"/>
<dbReference type="Proteomes" id="UP000092932">
    <property type="component" value="Chromosome"/>
</dbReference>